<evidence type="ECO:0000256" key="1">
    <source>
        <dbReference type="ARBA" id="ARBA00002841"/>
    </source>
</evidence>
<evidence type="ECO:0000256" key="5">
    <source>
        <dbReference type="ARBA" id="ARBA00022592"/>
    </source>
</evidence>
<dbReference type="Gene3D" id="3.40.190.10">
    <property type="entry name" value="Periplasmic binding protein-like II"/>
    <property type="match status" value="2"/>
</dbReference>
<keyword evidence="8" id="KW-0449">Lipoprotein</keyword>
<evidence type="ECO:0000259" key="11">
    <source>
        <dbReference type="Pfam" id="PF12849"/>
    </source>
</evidence>
<evidence type="ECO:0000256" key="4">
    <source>
        <dbReference type="ARBA" id="ARBA00011529"/>
    </source>
</evidence>
<evidence type="ECO:0000256" key="10">
    <source>
        <dbReference type="SAM" id="SignalP"/>
    </source>
</evidence>
<comment type="caution">
    <text evidence="12">The sequence shown here is derived from an EMBL/GenBank/DDBJ whole genome shotgun (WGS) entry which is preliminary data.</text>
</comment>
<comment type="function">
    <text evidence="1">Part of the ABC transporter complex PstSACB involved in phosphate import.</text>
</comment>
<feature type="domain" description="PBP" evidence="11">
    <location>
        <begin position="209"/>
        <end position="323"/>
    </location>
</feature>
<comment type="subunit">
    <text evidence="4">The complex is composed of two ATP-binding proteins (PstB), two transmembrane proteins (PstC and PstA) and a solute-binding protein (PstS).</text>
</comment>
<evidence type="ECO:0000256" key="8">
    <source>
        <dbReference type="ARBA" id="ARBA00023288"/>
    </source>
</evidence>
<dbReference type="InterPro" id="IPR050811">
    <property type="entry name" value="Phosphate_ABC_transporter"/>
</dbReference>
<dbReference type="RefSeq" id="WP_211799501.1">
    <property type="nucleotide sequence ID" value="NZ_JAGSCS010000001.1"/>
</dbReference>
<sequence length="325" mass="34457">MNKKLIGLVSSLVMVAMLAACGTKAPAETPAETPTETPVETPAEGLTGPIKIFTRDATSGTREAFESIVGFADELSNDAFEVSSNGDMATKVGAEKNGIGYASLTTDFEANNLIPVKYEGVEATIETVVDGTYKLNRPFSYVTRAAGDFDSKEKEELVAAFIDYMENSVEGREVVLGAHGIVDVDAGTPWDELKKNHPIVDKDNSGITLYTGGSTSVEKTLKAALESFVPMAGNFKINMNHTGSGDGFKRVLGSEKDGANKADIGFASRAFKAEETVSAGMLSGVYAKDAVVVVVNKANTAVTDLTQAQVASIFKGEIKNWEDLK</sequence>
<keyword evidence="5" id="KW-0813">Transport</keyword>
<evidence type="ECO:0000256" key="3">
    <source>
        <dbReference type="ARBA" id="ARBA00008725"/>
    </source>
</evidence>
<reference evidence="12" key="1">
    <citation type="submission" date="2021-04" db="EMBL/GenBank/DDBJ databases">
        <title>Proteiniclasticum sedimins sp. nov., an obligate anaerobic bacterium isolated from anaerobic sludge.</title>
        <authorList>
            <person name="Liu J."/>
        </authorList>
    </citation>
    <scope>NUCLEOTIDE SEQUENCE</scope>
    <source>
        <strain evidence="12">BAD-10</strain>
    </source>
</reference>
<keyword evidence="13" id="KW-1185">Reference proteome</keyword>
<dbReference type="SUPFAM" id="SSF53850">
    <property type="entry name" value="Periplasmic binding protein-like II"/>
    <property type="match status" value="2"/>
</dbReference>
<keyword evidence="6 10" id="KW-0732">Signal</keyword>
<dbReference type="Pfam" id="PF12849">
    <property type="entry name" value="PBP_like_2"/>
    <property type="match status" value="2"/>
</dbReference>
<dbReference type="InterPro" id="IPR024370">
    <property type="entry name" value="PBP_domain"/>
</dbReference>
<dbReference type="GO" id="GO:0006817">
    <property type="term" value="P:phosphate ion transport"/>
    <property type="evidence" value="ECO:0007669"/>
    <property type="project" value="UniProtKB-KW"/>
</dbReference>
<dbReference type="Proteomes" id="UP000675379">
    <property type="component" value="Unassembled WGS sequence"/>
</dbReference>
<organism evidence="12 13">
    <name type="scientific">Proteiniclasticum sediminis</name>
    <dbReference type="NCBI Taxonomy" id="2804028"/>
    <lineage>
        <taxon>Bacteria</taxon>
        <taxon>Bacillati</taxon>
        <taxon>Bacillota</taxon>
        <taxon>Clostridia</taxon>
        <taxon>Eubacteriales</taxon>
        <taxon>Clostridiaceae</taxon>
        <taxon>Proteiniclasticum</taxon>
    </lineage>
</organism>
<dbReference type="GO" id="GO:0005886">
    <property type="term" value="C:plasma membrane"/>
    <property type="evidence" value="ECO:0007669"/>
    <property type="project" value="UniProtKB-SubCell"/>
</dbReference>
<keyword evidence="7" id="KW-0564">Palmitate</keyword>
<accession>A0A941HQB9</accession>
<protein>
    <submittedName>
        <fullName evidence="12">Substrate-binding domain-containing protein</fullName>
    </submittedName>
</protein>
<evidence type="ECO:0000256" key="7">
    <source>
        <dbReference type="ARBA" id="ARBA00023139"/>
    </source>
</evidence>
<dbReference type="AlphaFoldDB" id="A0A941HQB9"/>
<feature type="chain" id="PRO_5038963099" evidence="10">
    <location>
        <begin position="20"/>
        <end position="325"/>
    </location>
</feature>
<evidence type="ECO:0000256" key="2">
    <source>
        <dbReference type="ARBA" id="ARBA00004193"/>
    </source>
</evidence>
<gene>
    <name evidence="12" type="ORF">KCG48_01425</name>
</gene>
<keyword evidence="5" id="KW-0592">Phosphate transport</keyword>
<evidence type="ECO:0000256" key="6">
    <source>
        <dbReference type="ARBA" id="ARBA00022729"/>
    </source>
</evidence>
<feature type="domain" description="PBP" evidence="11">
    <location>
        <begin position="47"/>
        <end position="165"/>
    </location>
</feature>
<comment type="similarity">
    <text evidence="3">Belongs to the PstS family.</text>
</comment>
<feature type="region of interest" description="Disordered" evidence="9">
    <location>
        <begin position="25"/>
        <end position="46"/>
    </location>
</feature>
<evidence type="ECO:0000313" key="12">
    <source>
        <dbReference type="EMBL" id="MBR0574992.1"/>
    </source>
</evidence>
<dbReference type="PANTHER" id="PTHR30570:SF1">
    <property type="entry name" value="PHOSPHATE-BINDING PROTEIN PSTS"/>
    <property type="match status" value="1"/>
</dbReference>
<evidence type="ECO:0000313" key="13">
    <source>
        <dbReference type="Proteomes" id="UP000675379"/>
    </source>
</evidence>
<feature type="signal peptide" evidence="10">
    <location>
        <begin position="1"/>
        <end position="19"/>
    </location>
</feature>
<dbReference type="PANTHER" id="PTHR30570">
    <property type="entry name" value="PERIPLASMIC PHOSPHATE BINDING COMPONENT OF PHOSPHATE ABC TRANSPORTER"/>
    <property type="match status" value="1"/>
</dbReference>
<dbReference type="EMBL" id="JAGSCS010000001">
    <property type="protein sequence ID" value="MBR0574992.1"/>
    <property type="molecule type" value="Genomic_DNA"/>
</dbReference>
<feature type="compositionally biased region" description="Low complexity" evidence="9">
    <location>
        <begin position="25"/>
        <end position="44"/>
    </location>
</feature>
<name>A0A941HQB9_9CLOT</name>
<comment type="subcellular location">
    <subcellularLocation>
        <location evidence="2">Cell membrane</location>
        <topology evidence="2">Lipid-anchor</topology>
    </subcellularLocation>
</comment>
<evidence type="ECO:0000256" key="9">
    <source>
        <dbReference type="SAM" id="MobiDB-lite"/>
    </source>
</evidence>
<dbReference type="PROSITE" id="PS51257">
    <property type="entry name" value="PROKAR_LIPOPROTEIN"/>
    <property type="match status" value="1"/>
</dbReference>
<proteinExistence type="inferred from homology"/>